<sequence>MTVEGGYVIIRAQPVANRPIRLAFIRVASHLRTSRLRRFHIERGIHVVAEFDAETVCTEARKASRILVVEDDVEVAHELVTVLRGQGHGVVLARFGGEGLKLILQGEFDCVVLDRMLPEIDGLSILITARNVGIETPVLLLSGMATTDDRVKGLRNGASDYLTKPFSIDELLARIDILLSRAGSAVPSTLLVVGDLRLDAVNGKVSRAGIEVLLKPRELRLLEFLMRHANQVVTRAMLFQSVWRYHHDVQTNVIDVHIARLRKKISLNGAHADLIDTVRGTGYVLHA</sequence>
<evidence type="ECO:0000256" key="5">
    <source>
        <dbReference type="ARBA" id="ARBA00023163"/>
    </source>
</evidence>
<evidence type="ECO:0000256" key="2">
    <source>
        <dbReference type="ARBA" id="ARBA00023012"/>
    </source>
</evidence>
<dbReference type="InterPro" id="IPR001789">
    <property type="entry name" value="Sig_transdc_resp-reg_receiver"/>
</dbReference>
<dbReference type="AlphaFoldDB" id="A0A5E4Z6T4"/>
<evidence type="ECO:0000256" key="3">
    <source>
        <dbReference type="ARBA" id="ARBA00023015"/>
    </source>
</evidence>
<dbReference type="GO" id="GO:0032993">
    <property type="term" value="C:protein-DNA complex"/>
    <property type="evidence" value="ECO:0007669"/>
    <property type="project" value="TreeGrafter"/>
</dbReference>
<dbReference type="InterPro" id="IPR039420">
    <property type="entry name" value="WalR-like"/>
</dbReference>
<dbReference type="Gene3D" id="3.40.50.2300">
    <property type="match status" value="1"/>
</dbReference>
<keyword evidence="4 7" id="KW-0238">DNA-binding</keyword>
<dbReference type="CDD" id="cd00383">
    <property type="entry name" value="trans_reg_C"/>
    <property type="match status" value="1"/>
</dbReference>
<keyword evidence="11" id="KW-1185">Reference proteome</keyword>
<dbReference type="GO" id="GO:0005829">
    <property type="term" value="C:cytosol"/>
    <property type="evidence" value="ECO:0007669"/>
    <property type="project" value="TreeGrafter"/>
</dbReference>
<evidence type="ECO:0000259" key="9">
    <source>
        <dbReference type="PROSITE" id="PS51755"/>
    </source>
</evidence>
<organism evidence="10 11">
    <name type="scientific">Pandoraea anhela</name>
    <dbReference type="NCBI Taxonomy" id="2508295"/>
    <lineage>
        <taxon>Bacteria</taxon>
        <taxon>Pseudomonadati</taxon>
        <taxon>Pseudomonadota</taxon>
        <taxon>Betaproteobacteria</taxon>
        <taxon>Burkholderiales</taxon>
        <taxon>Burkholderiaceae</taxon>
        <taxon>Pandoraea</taxon>
    </lineage>
</organism>
<keyword evidence="5" id="KW-0804">Transcription</keyword>
<keyword evidence="3" id="KW-0805">Transcription regulation</keyword>
<dbReference type="SMART" id="SM00448">
    <property type="entry name" value="REC"/>
    <property type="match status" value="1"/>
</dbReference>
<dbReference type="Pfam" id="PF00072">
    <property type="entry name" value="Response_reg"/>
    <property type="match status" value="1"/>
</dbReference>
<dbReference type="InterPro" id="IPR001867">
    <property type="entry name" value="OmpR/PhoB-type_DNA-bd"/>
</dbReference>
<evidence type="ECO:0000256" key="6">
    <source>
        <dbReference type="PROSITE-ProRule" id="PRU00169"/>
    </source>
</evidence>
<keyword evidence="1 6" id="KW-0597">Phosphoprotein</keyword>
<dbReference type="PANTHER" id="PTHR48111:SF76">
    <property type="entry name" value="TWO-COMPONENT RESPONSE REGULATOR"/>
    <property type="match status" value="1"/>
</dbReference>
<reference evidence="10 11" key="1">
    <citation type="submission" date="2019-08" db="EMBL/GenBank/DDBJ databases">
        <authorList>
            <person name="Peeters C."/>
        </authorList>
    </citation>
    <scope>NUCLEOTIDE SEQUENCE [LARGE SCALE GENOMIC DNA]</scope>
    <source>
        <strain evidence="10 11">LMG 31108</strain>
    </source>
</reference>
<dbReference type="InterPro" id="IPR011006">
    <property type="entry name" value="CheY-like_superfamily"/>
</dbReference>
<accession>A0A5E4Z6T4</accession>
<dbReference type="Gene3D" id="1.10.10.10">
    <property type="entry name" value="Winged helix-like DNA-binding domain superfamily/Winged helix DNA-binding domain"/>
    <property type="match status" value="1"/>
</dbReference>
<protein>
    <submittedName>
        <fullName evidence="10">DNA-binding response regulator</fullName>
    </submittedName>
</protein>
<dbReference type="FunFam" id="1.10.10.10:FF:000005">
    <property type="entry name" value="Two-component system response regulator"/>
    <property type="match status" value="1"/>
</dbReference>
<evidence type="ECO:0000256" key="1">
    <source>
        <dbReference type="ARBA" id="ARBA00022553"/>
    </source>
</evidence>
<dbReference type="InterPro" id="IPR036388">
    <property type="entry name" value="WH-like_DNA-bd_sf"/>
</dbReference>
<keyword evidence="2" id="KW-0902">Two-component regulatory system</keyword>
<dbReference type="GO" id="GO:0006355">
    <property type="term" value="P:regulation of DNA-templated transcription"/>
    <property type="evidence" value="ECO:0007669"/>
    <property type="project" value="InterPro"/>
</dbReference>
<evidence type="ECO:0000256" key="4">
    <source>
        <dbReference type="ARBA" id="ARBA00023125"/>
    </source>
</evidence>
<dbReference type="SMART" id="SM00862">
    <property type="entry name" value="Trans_reg_C"/>
    <property type="match status" value="1"/>
</dbReference>
<feature type="domain" description="OmpR/PhoB-type" evidence="9">
    <location>
        <begin position="188"/>
        <end position="287"/>
    </location>
</feature>
<evidence type="ECO:0000256" key="7">
    <source>
        <dbReference type="PROSITE-ProRule" id="PRU01091"/>
    </source>
</evidence>
<dbReference type="SUPFAM" id="SSF52172">
    <property type="entry name" value="CheY-like"/>
    <property type="match status" value="1"/>
</dbReference>
<feature type="domain" description="Response regulatory" evidence="8">
    <location>
        <begin position="65"/>
        <end position="179"/>
    </location>
</feature>
<dbReference type="OrthoDB" id="9802426at2"/>
<name>A0A5E4Z6T4_9BURK</name>
<evidence type="ECO:0000313" key="11">
    <source>
        <dbReference type="Proteomes" id="UP000406256"/>
    </source>
</evidence>
<dbReference type="EMBL" id="CABPSB010000035">
    <property type="protein sequence ID" value="VVE56849.1"/>
    <property type="molecule type" value="Genomic_DNA"/>
</dbReference>
<feature type="modified residue" description="4-aspartylphosphate" evidence="6">
    <location>
        <position position="114"/>
    </location>
</feature>
<evidence type="ECO:0000259" key="8">
    <source>
        <dbReference type="PROSITE" id="PS50110"/>
    </source>
</evidence>
<dbReference type="Proteomes" id="UP000406256">
    <property type="component" value="Unassembled WGS sequence"/>
</dbReference>
<evidence type="ECO:0000313" key="10">
    <source>
        <dbReference type="EMBL" id="VVE56849.1"/>
    </source>
</evidence>
<feature type="DNA-binding region" description="OmpR/PhoB-type" evidence="7">
    <location>
        <begin position="188"/>
        <end position="287"/>
    </location>
</feature>
<gene>
    <name evidence="10" type="ORF">PAN31108_05143</name>
</gene>
<dbReference type="PROSITE" id="PS51755">
    <property type="entry name" value="OMPR_PHOB"/>
    <property type="match status" value="1"/>
</dbReference>
<dbReference type="GO" id="GO:0000156">
    <property type="term" value="F:phosphorelay response regulator activity"/>
    <property type="evidence" value="ECO:0007669"/>
    <property type="project" value="TreeGrafter"/>
</dbReference>
<dbReference type="PROSITE" id="PS50110">
    <property type="entry name" value="RESPONSE_REGULATORY"/>
    <property type="match status" value="1"/>
</dbReference>
<dbReference type="GO" id="GO:0000976">
    <property type="term" value="F:transcription cis-regulatory region binding"/>
    <property type="evidence" value="ECO:0007669"/>
    <property type="project" value="TreeGrafter"/>
</dbReference>
<dbReference type="Pfam" id="PF00486">
    <property type="entry name" value="Trans_reg_C"/>
    <property type="match status" value="1"/>
</dbReference>
<dbReference type="PANTHER" id="PTHR48111">
    <property type="entry name" value="REGULATOR OF RPOS"/>
    <property type="match status" value="1"/>
</dbReference>
<proteinExistence type="predicted"/>